<sequence>MGYLIGEVEQLSKDDPSFIKWKSVNSFVTAWLMNSMEPAAKQGNQDVTAYYNLMMTLWQELDQCYDDVTIYYNSNGDSGSVQWYGGPEAVGSNARSLLRGKVFTTKGMQVLEDVDKETMDSPIGIMD</sequence>
<dbReference type="AlphaFoldDB" id="A0A371GWN1"/>
<keyword evidence="2" id="KW-1185">Reference proteome</keyword>
<dbReference type="OrthoDB" id="5544992at2759"/>
<dbReference type="Proteomes" id="UP000257109">
    <property type="component" value="Unassembled WGS sequence"/>
</dbReference>
<name>A0A371GWN1_MUCPR</name>
<protein>
    <recommendedName>
        <fullName evidence="3">Retrotransposon Copia-like N-terminal domain-containing protein</fullName>
    </recommendedName>
</protein>
<evidence type="ECO:0000313" key="2">
    <source>
        <dbReference type="Proteomes" id="UP000257109"/>
    </source>
</evidence>
<dbReference type="EMBL" id="QJKJ01004245">
    <property type="protein sequence ID" value="RDX94954.1"/>
    <property type="molecule type" value="Genomic_DNA"/>
</dbReference>
<organism evidence="1 2">
    <name type="scientific">Mucuna pruriens</name>
    <name type="common">Velvet bean</name>
    <name type="synonym">Dolichos pruriens</name>
    <dbReference type="NCBI Taxonomy" id="157652"/>
    <lineage>
        <taxon>Eukaryota</taxon>
        <taxon>Viridiplantae</taxon>
        <taxon>Streptophyta</taxon>
        <taxon>Embryophyta</taxon>
        <taxon>Tracheophyta</taxon>
        <taxon>Spermatophyta</taxon>
        <taxon>Magnoliopsida</taxon>
        <taxon>eudicotyledons</taxon>
        <taxon>Gunneridae</taxon>
        <taxon>Pentapetalae</taxon>
        <taxon>rosids</taxon>
        <taxon>fabids</taxon>
        <taxon>Fabales</taxon>
        <taxon>Fabaceae</taxon>
        <taxon>Papilionoideae</taxon>
        <taxon>50 kb inversion clade</taxon>
        <taxon>NPAAA clade</taxon>
        <taxon>indigoferoid/millettioid clade</taxon>
        <taxon>Phaseoleae</taxon>
        <taxon>Mucuna</taxon>
    </lineage>
</organism>
<evidence type="ECO:0000313" key="1">
    <source>
        <dbReference type="EMBL" id="RDX94954.1"/>
    </source>
</evidence>
<comment type="caution">
    <text evidence="1">The sequence shown here is derived from an EMBL/GenBank/DDBJ whole genome shotgun (WGS) entry which is preliminary data.</text>
</comment>
<gene>
    <name evidence="1" type="ORF">CR513_22599</name>
</gene>
<accession>A0A371GWN1</accession>
<feature type="non-terminal residue" evidence="1">
    <location>
        <position position="1"/>
    </location>
</feature>
<proteinExistence type="predicted"/>
<evidence type="ECO:0008006" key="3">
    <source>
        <dbReference type="Google" id="ProtNLM"/>
    </source>
</evidence>
<reference evidence="1" key="1">
    <citation type="submission" date="2018-05" db="EMBL/GenBank/DDBJ databases">
        <title>Draft genome of Mucuna pruriens seed.</title>
        <authorList>
            <person name="Nnadi N.E."/>
            <person name="Vos R."/>
            <person name="Hasami M.H."/>
            <person name="Devisetty U.K."/>
            <person name="Aguiy J.C."/>
        </authorList>
    </citation>
    <scope>NUCLEOTIDE SEQUENCE [LARGE SCALE GENOMIC DNA]</scope>
    <source>
        <strain evidence="1">JCA_2017</strain>
    </source>
</reference>